<sequence length="86" mass="8868">MKKTAALAAAATLAATLLTGIGSARADVLTDSTRAAETAHSATRAAGRYCLANDWGKPDVPVKPCNSSDQGQHWAIFNDQISLALA</sequence>
<dbReference type="Proteomes" id="UP001595855">
    <property type="component" value="Unassembled WGS sequence"/>
</dbReference>
<evidence type="ECO:0000313" key="3">
    <source>
        <dbReference type="Proteomes" id="UP001595855"/>
    </source>
</evidence>
<keyword evidence="3" id="KW-1185">Reference proteome</keyword>
<evidence type="ECO:0000313" key="2">
    <source>
        <dbReference type="EMBL" id="MFC5020094.1"/>
    </source>
</evidence>
<evidence type="ECO:0000256" key="1">
    <source>
        <dbReference type="SAM" id="SignalP"/>
    </source>
</evidence>
<proteinExistence type="predicted"/>
<dbReference type="EMBL" id="JBHSJO010000001">
    <property type="protein sequence ID" value="MFC5020094.1"/>
    <property type="molecule type" value="Genomic_DNA"/>
</dbReference>
<comment type="caution">
    <text evidence="2">The sequence shown here is derived from an EMBL/GenBank/DDBJ whole genome shotgun (WGS) entry which is preliminary data.</text>
</comment>
<organism evidence="2 3">
    <name type="scientific">Streptomyces lienomycini</name>
    <dbReference type="NCBI Taxonomy" id="284035"/>
    <lineage>
        <taxon>Bacteria</taxon>
        <taxon>Bacillati</taxon>
        <taxon>Actinomycetota</taxon>
        <taxon>Actinomycetes</taxon>
        <taxon>Kitasatosporales</taxon>
        <taxon>Streptomycetaceae</taxon>
        <taxon>Streptomyces</taxon>
    </lineage>
</organism>
<protein>
    <recommendedName>
        <fullName evidence="4">Ricin B lectin domain-containing protein</fullName>
    </recommendedName>
</protein>
<evidence type="ECO:0008006" key="4">
    <source>
        <dbReference type="Google" id="ProtNLM"/>
    </source>
</evidence>
<gene>
    <name evidence="2" type="ORF">ACFPRC_35225</name>
</gene>
<keyword evidence="1" id="KW-0732">Signal</keyword>
<feature type="chain" id="PRO_5045849641" description="Ricin B lectin domain-containing protein" evidence="1">
    <location>
        <begin position="27"/>
        <end position="86"/>
    </location>
</feature>
<dbReference type="RefSeq" id="WP_271413928.1">
    <property type="nucleotide sequence ID" value="NZ_BAAATN010000032.1"/>
</dbReference>
<accession>A0ABV9X4T2</accession>
<feature type="signal peptide" evidence="1">
    <location>
        <begin position="1"/>
        <end position="26"/>
    </location>
</feature>
<reference evidence="3" key="1">
    <citation type="journal article" date="2019" name="Int. J. Syst. Evol. Microbiol.">
        <title>The Global Catalogue of Microorganisms (GCM) 10K type strain sequencing project: providing services to taxonomists for standard genome sequencing and annotation.</title>
        <authorList>
            <consortium name="The Broad Institute Genomics Platform"/>
            <consortium name="The Broad Institute Genome Sequencing Center for Infectious Disease"/>
            <person name="Wu L."/>
            <person name="Ma J."/>
        </authorList>
    </citation>
    <scope>NUCLEOTIDE SEQUENCE [LARGE SCALE GENOMIC DNA]</scope>
    <source>
        <strain evidence="3">CGMCC 4.1542</strain>
    </source>
</reference>
<name>A0ABV9X4T2_9ACTN</name>